<dbReference type="STRING" id="1522189.A0A316W3J1"/>
<evidence type="ECO:0000313" key="5">
    <source>
        <dbReference type="Proteomes" id="UP000245783"/>
    </source>
</evidence>
<dbReference type="OrthoDB" id="2140105at2759"/>
<feature type="transmembrane region" description="Helical" evidence="2">
    <location>
        <begin position="243"/>
        <end position="264"/>
    </location>
</feature>
<feature type="transmembrane region" description="Helical" evidence="2">
    <location>
        <begin position="346"/>
        <end position="369"/>
    </location>
</feature>
<proteinExistence type="predicted"/>
<feature type="transmembrane region" description="Helical" evidence="2">
    <location>
        <begin position="318"/>
        <end position="339"/>
    </location>
</feature>
<dbReference type="GO" id="GO:0016020">
    <property type="term" value="C:membrane"/>
    <property type="evidence" value="ECO:0007669"/>
    <property type="project" value="TreeGrafter"/>
</dbReference>
<feature type="compositionally biased region" description="Basic and acidic residues" evidence="1">
    <location>
        <begin position="458"/>
        <end position="468"/>
    </location>
</feature>
<dbReference type="AlphaFoldDB" id="A0A316W3J1"/>
<evidence type="ECO:0000259" key="3">
    <source>
        <dbReference type="Pfam" id="PF12051"/>
    </source>
</evidence>
<dbReference type="PANTHER" id="PTHR34814:SF1">
    <property type="entry name" value="NITROSOGUANIDINE RESISTANCE PROTEIN SNG1"/>
    <property type="match status" value="1"/>
</dbReference>
<feature type="domain" description="DUF3533" evidence="3">
    <location>
        <begin position="48"/>
        <end position="424"/>
    </location>
</feature>
<keyword evidence="2" id="KW-0472">Membrane</keyword>
<dbReference type="InterPro" id="IPR022703">
    <property type="entry name" value="DUF3533"/>
</dbReference>
<reference evidence="4 5" key="1">
    <citation type="journal article" date="2018" name="Mol. Biol. Evol.">
        <title>Broad Genomic Sampling Reveals a Smut Pathogenic Ancestry of the Fungal Clade Ustilaginomycotina.</title>
        <authorList>
            <person name="Kijpornyongpan T."/>
            <person name="Mondo S.J."/>
            <person name="Barry K."/>
            <person name="Sandor L."/>
            <person name="Lee J."/>
            <person name="Lipzen A."/>
            <person name="Pangilinan J."/>
            <person name="LaButti K."/>
            <person name="Hainaut M."/>
            <person name="Henrissat B."/>
            <person name="Grigoriev I.V."/>
            <person name="Spatafora J.W."/>
            <person name="Aime M.C."/>
        </authorList>
    </citation>
    <scope>NUCLEOTIDE SEQUENCE [LARGE SCALE GENOMIC DNA]</scope>
    <source>
        <strain evidence="4 5">MCA 4658</strain>
    </source>
</reference>
<evidence type="ECO:0000256" key="2">
    <source>
        <dbReference type="SAM" id="Phobius"/>
    </source>
</evidence>
<dbReference type="InterPro" id="IPR053001">
    <property type="entry name" value="MNNG_permease-like"/>
</dbReference>
<feature type="region of interest" description="Disordered" evidence="1">
    <location>
        <begin position="442"/>
        <end position="468"/>
    </location>
</feature>
<dbReference type="GeneID" id="37035237"/>
<feature type="transmembrane region" description="Helical" evidence="2">
    <location>
        <begin position="285"/>
        <end position="306"/>
    </location>
</feature>
<protein>
    <recommendedName>
        <fullName evidence="3">DUF3533 domain-containing protein</fullName>
    </recommendedName>
</protein>
<dbReference type="EMBL" id="KZ819362">
    <property type="protein sequence ID" value="PWN44360.1"/>
    <property type="molecule type" value="Genomic_DNA"/>
</dbReference>
<dbReference type="Proteomes" id="UP000245783">
    <property type="component" value="Unassembled WGS sequence"/>
</dbReference>
<organism evidence="4 5">
    <name type="scientific">Ceraceosorus guamensis</name>
    <dbReference type="NCBI Taxonomy" id="1522189"/>
    <lineage>
        <taxon>Eukaryota</taxon>
        <taxon>Fungi</taxon>
        <taxon>Dikarya</taxon>
        <taxon>Basidiomycota</taxon>
        <taxon>Ustilaginomycotina</taxon>
        <taxon>Exobasidiomycetes</taxon>
        <taxon>Ceraceosorales</taxon>
        <taxon>Ceraceosoraceae</taxon>
        <taxon>Ceraceosorus</taxon>
    </lineage>
</organism>
<accession>A0A316W3J1</accession>
<gene>
    <name evidence="4" type="ORF">IE81DRAFT_321517</name>
</gene>
<evidence type="ECO:0000313" key="4">
    <source>
        <dbReference type="EMBL" id="PWN44360.1"/>
    </source>
</evidence>
<keyword evidence="2" id="KW-1133">Transmembrane helix</keyword>
<dbReference type="RefSeq" id="XP_025371520.1">
    <property type="nucleotide sequence ID" value="XM_025513367.1"/>
</dbReference>
<keyword evidence="5" id="KW-1185">Reference proteome</keyword>
<sequence length="468" mass="51209">MTSQSSQGDASAASDKPRIATSDDGVGFWHPSIRPLVKAYMIGLMRVTIMISVLIWTLVALYWASLYREVESTPNIDAAIIDRDGGLIGSTITNQLLAINASPAPRLTWRSVSPSTYPTSADVEKAVAIDFDTWLIIEIAQGATARLEAARAAGDASWNPNSVVTLTYAEARNQVGFGLIMTIARSSLQPVLANINTQLAAQYLTSLGANSAAAITALSNAPSTIANPVAMTTNNIRPYSQPVATAATFVGLIYLCILAFNVVMAGFGMRAGMGLNRKLNLRSLILARILLPAISYIFLSLMFSLLEIAFELDFKAMGYTYGAGFMVWFCFTYTGMLLLGLMTEAFLSLVGAPFIGFCLILIIIVNVAVSNLPIELQNEFFKYGYAMPFYNLKQSYLTIVFNVGKRSDLFKYAGILWVWIIVVIFTFPIWIWWERKREIKAASAPPRGPPPPSAQKPVTDEEAQKNEQ</sequence>
<feature type="transmembrane region" description="Helical" evidence="2">
    <location>
        <begin position="44"/>
        <end position="64"/>
    </location>
</feature>
<name>A0A316W3J1_9BASI</name>
<keyword evidence="2" id="KW-0812">Transmembrane</keyword>
<dbReference type="PANTHER" id="PTHR34814">
    <property type="entry name" value="NITROSOGUANIDINE RESISTANCE PROTEIN SNG1"/>
    <property type="match status" value="1"/>
</dbReference>
<dbReference type="Pfam" id="PF12051">
    <property type="entry name" value="DUF3533"/>
    <property type="match status" value="1"/>
</dbReference>
<evidence type="ECO:0000256" key="1">
    <source>
        <dbReference type="SAM" id="MobiDB-lite"/>
    </source>
</evidence>
<feature type="transmembrane region" description="Helical" evidence="2">
    <location>
        <begin position="412"/>
        <end position="433"/>
    </location>
</feature>
<dbReference type="InParanoid" id="A0A316W3J1"/>